<feature type="compositionally biased region" description="Polar residues" evidence="1">
    <location>
        <begin position="1"/>
        <end position="10"/>
    </location>
</feature>
<dbReference type="Proteomes" id="UP001152523">
    <property type="component" value="Unassembled WGS sequence"/>
</dbReference>
<evidence type="ECO:0000313" key="2">
    <source>
        <dbReference type="EMBL" id="CAH9135901.1"/>
    </source>
</evidence>
<feature type="compositionally biased region" description="Basic residues" evidence="1">
    <location>
        <begin position="34"/>
        <end position="50"/>
    </location>
</feature>
<reference evidence="2" key="1">
    <citation type="submission" date="2022-07" db="EMBL/GenBank/DDBJ databases">
        <authorList>
            <person name="Macas J."/>
            <person name="Novak P."/>
            <person name="Neumann P."/>
        </authorList>
    </citation>
    <scope>NUCLEOTIDE SEQUENCE</scope>
</reference>
<evidence type="ECO:0008006" key="4">
    <source>
        <dbReference type="Google" id="ProtNLM"/>
    </source>
</evidence>
<proteinExistence type="predicted"/>
<gene>
    <name evidence="2" type="ORF">CEPIT_LOCUS34878</name>
</gene>
<dbReference type="AlphaFoldDB" id="A0AAV0FJZ5"/>
<name>A0AAV0FJZ5_9ASTE</name>
<evidence type="ECO:0000313" key="3">
    <source>
        <dbReference type="Proteomes" id="UP001152523"/>
    </source>
</evidence>
<accession>A0AAV0FJZ5</accession>
<dbReference type="EMBL" id="CAMAPF010000991">
    <property type="protein sequence ID" value="CAH9135901.1"/>
    <property type="molecule type" value="Genomic_DNA"/>
</dbReference>
<feature type="compositionally biased region" description="Basic and acidic residues" evidence="1">
    <location>
        <begin position="51"/>
        <end position="63"/>
    </location>
</feature>
<comment type="caution">
    <text evidence="2">The sequence shown here is derived from an EMBL/GenBank/DDBJ whole genome shotgun (WGS) entry which is preliminary data.</text>
</comment>
<protein>
    <recommendedName>
        <fullName evidence="4">BZIP domain-containing protein</fullName>
    </recommendedName>
</protein>
<organism evidence="2 3">
    <name type="scientific">Cuscuta epithymum</name>
    <dbReference type="NCBI Taxonomy" id="186058"/>
    <lineage>
        <taxon>Eukaryota</taxon>
        <taxon>Viridiplantae</taxon>
        <taxon>Streptophyta</taxon>
        <taxon>Embryophyta</taxon>
        <taxon>Tracheophyta</taxon>
        <taxon>Spermatophyta</taxon>
        <taxon>Magnoliopsida</taxon>
        <taxon>eudicotyledons</taxon>
        <taxon>Gunneridae</taxon>
        <taxon>Pentapetalae</taxon>
        <taxon>asterids</taxon>
        <taxon>lamiids</taxon>
        <taxon>Solanales</taxon>
        <taxon>Convolvulaceae</taxon>
        <taxon>Cuscuteae</taxon>
        <taxon>Cuscuta</taxon>
        <taxon>Cuscuta subgen. Cuscuta</taxon>
    </lineage>
</organism>
<evidence type="ECO:0000256" key="1">
    <source>
        <dbReference type="SAM" id="MobiDB-lite"/>
    </source>
</evidence>
<sequence>MKEQNFTATMENGFLEKPFDNQEESVSQDELMIRRLKNRERQRRYRARKRLQTDIDKTPESDSRQYTPHRTLPIPVTPPEFAAALDTKEFPFQMKGKDVKDLPADHCSPTVLLEVPVQVVTPGYQTPNNAISWERPRLIKAFQEPVTRTYCARDWKKDARKSQELKQQNVRHDAATNMPKAHKNELDEVTSCRSALDISPAQANCESMKFTSSRRHWKAEARNKKV</sequence>
<feature type="region of interest" description="Disordered" evidence="1">
    <location>
        <begin position="1"/>
        <end position="77"/>
    </location>
</feature>
<keyword evidence="3" id="KW-1185">Reference proteome</keyword>